<sequence>MSINFKKGHINSLDGIRGIGILLVLSFHCCGNINVYPLNFISEIGWVGVDLFFVLSGFLITGILIDAKGKENYFKFFFIKRALRIFPLYYLTLFVVFMALTIPGINNINPVFDKRLIQDSVYYLTFTPNLLFSFKGWGVTDLLNHFWSLAIEEQFYLVCPFIIFYLDTPKALGIFIALIVTALSIRNYNVNSDFSYVFTFSRLDALSTGSILAILIRKHNNLVNKIALPIFLTTIISLSIICYISPNLYFRNPYFVRGGYTLFALLFASIIAFIYDTKQVGIFINRILSFKFLTFFGTYSYGIYIYHWLLYRGVYVYLENKYVFSKAYIILFLFAVVLVSVISYHTFEIYFLRFKYRLTNRPEYDKLV</sequence>
<name>A0A4R5DPR1_9BACT</name>
<dbReference type="AlphaFoldDB" id="A0A4R5DPR1"/>
<feature type="transmembrane region" description="Helical" evidence="1">
    <location>
        <begin position="44"/>
        <end position="65"/>
    </location>
</feature>
<dbReference type="PANTHER" id="PTHR23028:SF53">
    <property type="entry name" value="ACYL_TRANSF_3 DOMAIN-CONTAINING PROTEIN"/>
    <property type="match status" value="1"/>
</dbReference>
<comment type="caution">
    <text evidence="3">The sequence shown here is derived from an EMBL/GenBank/DDBJ whole genome shotgun (WGS) entry which is preliminary data.</text>
</comment>
<keyword evidence="3" id="KW-0808">Transferase</keyword>
<dbReference type="GO" id="GO:0016020">
    <property type="term" value="C:membrane"/>
    <property type="evidence" value="ECO:0007669"/>
    <property type="project" value="TreeGrafter"/>
</dbReference>
<feature type="transmembrane region" description="Helical" evidence="1">
    <location>
        <begin position="287"/>
        <end position="307"/>
    </location>
</feature>
<feature type="transmembrane region" description="Helical" evidence="1">
    <location>
        <begin position="327"/>
        <end position="347"/>
    </location>
</feature>
<keyword evidence="4" id="KW-1185">Reference proteome</keyword>
<dbReference type="Proteomes" id="UP000294850">
    <property type="component" value="Unassembled WGS sequence"/>
</dbReference>
<dbReference type="InterPro" id="IPR002656">
    <property type="entry name" value="Acyl_transf_3_dom"/>
</dbReference>
<dbReference type="GO" id="GO:0000271">
    <property type="term" value="P:polysaccharide biosynthetic process"/>
    <property type="evidence" value="ECO:0007669"/>
    <property type="project" value="TreeGrafter"/>
</dbReference>
<dbReference type="Pfam" id="PF01757">
    <property type="entry name" value="Acyl_transf_3"/>
    <property type="match status" value="1"/>
</dbReference>
<feature type="transmembrane region" description="Helical" evidence="1">
    <location>
        <begin position="86"/>
        <end position="105"/>
    </location>
</feature>
<evidence type="ECO:0000313" key="3">
    <source>
        <dbReference type="EMBL" id="TDE12763.1"/>
    </source>
</evidence>
<feature type="transmembrane region" description="Helical" evidence="1">
    <location>
        <begin position="20"/>
        <end position="38"/>
    </location>
</feature>
<accession>A0A4R5DPR1</accession>
<dbReference type="GO" id="GO:0016747">
    <property type="term" value="F:acyltransferase activity, transferring groups other than amino-acyl groups"/>
    <property type="evidence" value="ECO:0007669"/>
    <property type="project" value="InterPro"/>
</dbReference>
<keyword evidence="3" id="KW-0012">Acyltransferase</keyword>
<evidence type="ECO:0000313" key="4">
    <source>
        <dbReference type="Proteomes" id="UP000294850"/>
    </source>
</evidence>
<dbReference type="EMBL" id="SMFL01000008">
    <property type="protein sequence ID" value="TDE12763.1"/>
    <property type="molecule type" value="Genomic_DNA"/>
</dbReference>
<keyword evidence="1" id="KW-0472">Membrane</keyword>
<evidence type="ECO:0000259" key="2">
    <source>
        <dbReference type="Pfam" id="PF01757"/>
    </source>
</evidence>
<proteinExistence type="predicted"/>
<dbReference type="InterPro" id="IPR050879">
    <property type="entry name" value="Acyltransferase_3"/>
</dbReference>
<keyword evidence="1" id="KW-0812">Transmembrane</keyword>
<gene>
    <name evidence="3" type="ORF">E0F88_20660</name>
</gene>
<evidence type="ECO:0000256" key="1">
    <source>
        <dbReference type="SAM" id="Phobius"/>
    </source>
</evidence>
<feature type="domain" description="Acyltransferase 3" evidence="2">
    <location>
        <begin position="11"/>
        <end position="344"/>
    </location>
</feature>
<dbReference type="OrthoDB" id="9796461at2"/>
<organism evidence="3 4">
    <name type="scientific">Dyadobacter psychrotolerans</name>
    <dbReference type="NCBI Taxonomy" id="2541721"/>
    <lineage>
        <taxon>Bacteria</taxon>
        <taxon>Pseudomonadati</taxon>
        <taxon>Bacteroidota</taxon>
        <taxon>Cytophagia</taxon>
        <taxon>Cytophagales</taxon>
        <taxon>Spirosomataceae</taxon>
        <taxon>Dyadobacter</taxon>
    </lineage>
</organism>
<dbReference type="RefSeq" id="WP_131960184.1">
    <property type="nucleotide sequence ID" value="NZ_SMFL01000008.1"/>
</dbReference>
<feature type="transmembrane region" description="Helical" evidence="1">
    <location>
        <begin position="171"/>
        <end position="188"/>
    </location>
</feature>
<feature type="transmembrane region" description="Helical" evidence="1">
    <location>
        <begin position="254"/>
        <end position="275"/>
    </location>
</feature>
<reference evidence="3 4" key="1">
    <citation type="submission" date="2019-03" db="EMBL/GenBank/DDBJ databases">
        <title>Dyadobacter AR-3-6 sp. nov., isolated from arctic soil.</title>
        <authorList>
            <person name="Chaudhary D.K."/>
        </authorList>
    </citation>
    <scope>NUCLEOTIDE SEQUENCE [LARGE SCALE GENOMIC DNA]</scope>
    <source>
        <strain evidence="3 4">AR-3-6</strain>
    </source>
</reference>
<feature type="transmembrane region" description="Helical" evidence="1">
    <location>
        <begin position="228"/>
        <end position="248"/>
    </location>
</feature>
<dbReference type="PANTHER" id="PTHR23028">
    <property type="entry name" value="ACETYLTRANSFERASE"/>
    <property type="match status" value="1"/>
</dbReference>
<keyword evidence="1" id="KW-1133">Transmembrane helix</keyword>
<protein>
    <submittedName>
        <fullName evidence="3">Acyltransferase</fullName>
    </submittedName>
</protein>